<dbReference type="Pfam" id="PF09527">
    <property type="entry name" value="ATPase_gene1"/>
    <property type="match status" value="1"/>
</dbReference>
<sequence length="77" mass="8382">MPEQPKKGNPLNSYAKYSGIGIQMFAIIGIGSFIGVKLDDHYGNEGSLWTIILSLTATIVAVVFVIRRIIANSKDDN</sequence>
<dbReference type="EMBL" id="SDDZ01000001">
    <property type="protein sequence ID" value="RXJ52469.1"/>
    <property type="molecule type" value="Genomic_DNA"/>
</dbReference>
<protein>
    <submittedName>
        <fullName evidence="2">AtpZ/AtpI family protein</fullName>
    </submittedName>
</protein>
<keyword evidence="1" id="KW-0472">Membrane</keyword>
<proteinExistence type="predicted"/>
<dbReference type="Proteomes" id="UP000289792">
    <property type="component" value="Unassembled WGS sequence"/>
</dbReference>
<evidence type="ECO:0000256" key="1">
    <source>
        <dbReference type="SAM" id="Phobius"/>
    </source>
</evidence>
<dbReference type="OrthoDB" id="9798708at2"/>
<feature type="transmembrane region" description="Helical" evidence="1">
    <location>
        <begin position="14"/>
        <end position="36"/>
    </location>
</feature>
<keyword evidence="1" id="KW-0812">Transmembrane</keyword>
<reference evidence="2 3" key="1">
    <citation type="submission" date="2019-01" db="EMBL/GenBank/DDBJ databases">
        <title>Genome sequence of the Antarctic species Gelidibacter gilvus ACAM 158(T).</title>
        <authorList>
            <person name="Bowman J.P."/>
        </authorList>
    </citation>
    <scope>NUCLEOTIDE SEQUENCE [LARGE SCALE GENOMIC DNA]</scope>
    <source>
        <strain evidence="2 3">IC158</strain>
    </source>
</reference>
<keyword evidence="1" id="KW-1133">Transmembrane helix</keyword>
<organism evidence="2 3">
    <name type="scientific">Gelidibacter gilvus</name>
    <dbReference type="NCBI Taxonomy" id="59602"/>
    <lineage>
        <taxon>Bacteria</taxon>
        <taxon>Pseudomonadati</taxon>
        <taxon>Bacteroidota</taxon>
        <taxon>Flavobacteriia</taxon>
        <taxon>Flavobacteriales</taxon>
        <taxon>Flavobacteriaceae</taxon>
        <taxon>Gelidibacter</taxon>
    </lineage>
</organism>
<evidence type="ECO:0000313" key="2">
    <source>
        <dbReference type="EMBL" id="RXJ52469.1"/>
    </source>
</evidence>
<evidence type="ECO:0000313" key="3">
    <source>
        <dbReference type="Proteomes" id="UP000289792"/>
    </source>
</evidence>
<name>A0A4Q0XJV3_9FLAO</name>
<dbReference type="AlphaFoldDB" id="A0A4Q0XJV3"/>
<feature type="transmembrane region" description="Helical" evidence="1">
    <location>
        <begin position="48"/>
        <end position="66"/>
    </location>
</feature>
<keyword evidence="3" id="KW-1185">Reference proteome</keyword>
<gene>
    <name evidence="2" type="ORF">ESZ48_01865</name>
</gene>
<dbReference type="InterPro" id="IPR032820">
    <property type="entry name" value="ATPase_put"/>
</dbReference>
<dbReference type="RefSeq" id="WP_129015603.1">
    <property type="nucleotide sequence ID" value="NZ_SDDZ01000001.1"/>
</dbReference>
<accession>A0A4Q0XJV3</accession>
<comment type="caution">
    <text evidence="2">The sequence shown here is derived from an EMBL/GenBank/DDBJ whole genome shotgun (WGS) entry which is preliminary data.</text>
</comment>